<dbReference type="PANTHER" id="PTHR46901:SF2">
    <property type="entry name" value="GH04942P"/>
    <property type="match status" value="1"/>
</dbReference>
<gene>
    <name evidence="1" type="ORF">TCNE_LOCUS1248</name>
</gene>
<accession>A0A183TYC8</accession>
<dbReference type="WBParaSite" id="TCNE_0000124701-mRNA-1">
    <property type="protein sequence ID" value="TCNE_0000124701-mRNA-1"/>
    <property type="gene ID" value="TCNE_0000124701"/>
</dbReference>
<proteinExistence type="predicted"/>
<evidence type="ECO:0000313" key="2">
    <source>
        <dbReference type="Proteomes" id="UP000050794"/>
    </source>
</evidence>
<evidence type="ECO:0000313" key="1">
    <source>
        <dbReference type="EMBL" id="VDM25782.1"/>
    </source>
</evidence>
<keyword evidence="2" id="KW-1185">Reference proteome</keyword>
<dbReference type="Proteomes" id="UP000050794">
    <property type="component" value="Unassembled WGS sequence"/>
</dbReference>
<name>A0A183TYC8_TOXCA</name>
<evidence type="ECO:0000313" key="3">
    <source>
        <dbReference type="WBParaSite" id="TCNE_0000124701-mRNA-1"/>
    </source>
</evidence>
<reference evidence="1 2" key="2">
    <citation type="submission" date="2018-11" db="EMBL/GenBank/DDBJ databases">
        <authorList>
            <consortium name="Pathogen Informatics"/>
        </authorList>
    </citation>
    <scope>NUCLEOTIDE SEQUENCE [LARGE SCALE GENOMIC DNA]</scope>
</reference>
<dbReference type="EMBL" id="UYWY01000867">
    <property type="protein sequence ID" value="VDM25782.1"/>
    <property type="molecule type" value="Genomic_DNA"/>
</dbReference>
<sequence length="290" mass="32175">MPCQMTFDAMPGGYRIELLNANDKVITILTDGTEFVGNDDTTKTSDVVYVPEGLECLNCAVRLVKQATEYASNYVFYSCADVNIANGKIFWIVIDEYDVNISRLRAIFESFSFYSSSFLATLDDSVIVVAYDVEQVMNAKKMSIAADMASVYRWGIREIHKSSVSVPADITDAAATMAKTRTFSRDPEFDPSLYNLREVGADQDKIYWRIVQDELEVVLKFKGDSWAGIGWKPVNSSRKCTSVSAFGIYKNGFGTSSGEKSAELDEEGSVAKPVSHLLPVEPIFKNNSRA</sequence>
<dbReference type="AlphaFoldDB" id="A0A183TYC8"/>
<dbReference type="PANTHER" id="PTHR46901">
    <property type="entry name" value="GH04942P"/>
    <property type="match status" value="1"/>
</dbReference>
<reference evidence="3" key="1">
    <citation type="submission" date="2016-06" db="UniProtKB">
        <authorList>
            <consortium name="WormBaseParasite"/>
        </authorList>
    </citation>
    <scope>IDENTIFICATION</scope>
</reference>
<protein>
    <submittedName>
        <fullName evidence="3">Virion structural protein</fullName>
    </submittedName>
</protein>
<organism evidence="2 3">
    <name type="scientific">Toxocara canis</name>
    <name type="common">Canine roundworm</name>
    <dbReference type="NCBI Taxonomy" id="6265"/>
    <lineage>
        <taxon>Eukaryota</taxon>
        <taxon>Metazoa</taxon>
        <taxon>Ecdysozoa</taxon>
        <taxon>Nematoda</taxon>
        <taxon>Chromadorea</taxon>
        <taxon>Rhabditida</taxon>
        <taxon>Spirurina</taxon>
        <taxon>Ascaridomorpha</taxon>
        <taxon>Ascaridoidea</taxon>
        <taxon>Toxocaridae</taxon>
        <taxon>Toxocara</taxon>
    </lineage>
</organism>